<dbReference type="Proteomes" id="UP000253961">
    <property type="component" value="Unassembled WGS sequence"/>
</dbReference>
<evidence type="ECO:0000313" key="1">
    <source>
        <dbReference type="EMBL" id="RDC55431.1"/>
    </source>
</evidence>
<reference evidence="1 2" key="1">
    <citation type="submission" date="2018-07" db="EMBL/GenBank/DDBJ databases">
        <title>Pedobacter sp. nov., isolated from soil.</title>
        <authorList>
            <person name="Zhou L.Y."/>
            <person name="Du Z.J."/>
        </authorList>
    </citation>
    <scope>NUCLEOTIDE SEQUENCE [LARGE SCALE GENOMIC DNA]</scope>
    <source>
        <strain evidence="1 2">JDX94</strain>
    </source>
</reference>
<organism evidence="1 2">
    <name type="scientific">Pedobacter chinensis</name>
    <dbReference type="NCBI Taxonomy" id="2282421"/>
    <lineage>
        <taxon>Bacteria</taxon>
        <taxon>Pseudomonadati</taxon>
        <taxon>Bacteroidota</taxon>
        <taxon>Sphingobacteriia</taxon>
        <taxon>Sphingobacteriales</taxon>
        <taxon>Sphingobacteriaceae</taxon>
        <taxon>Pedobacter</taxon>
    </lineage>
</organism>
<evidence type="ECO:0000313" key="2">
    <source>
        <dbReference type="Proteomes" id="UP000253961"/>
    </source>
</evidence>
<keyword evidence="2" id="KW-1185">Reference proteome</keyword>
<name>A0A369PS13_9SPHI</name>
<dbReference type="AlphaFoldDB" id="A0A369PS13"/>
<proteinExistence type="predicted"/>
<gene>
    <name evidence="1" type="ORF">DU508_16880</name>
</gene>
<protein>
    <submittedName>
        <fullName evidence="1">Uncharacterized protein</fullName>
    </submittedName>
</protein>
<sequence length="36" mass="4368">MFQIAKHLVYDYFRRRAGPKAHGLHERQQQRALHAH</sequence>
<comment type="caution">
    <text evidence="1">The sequence shown here is derived from an EMBL/GenBank/DDBJ whole genome shotgun (WGS) entry which is preliminary data.</text>
</comment>
<dbReference type="EMBL" id="QPKV01000007">
    <property type="protein sequence ID" value="RDC55431.1"/>
    <property type="molecule type" value="Genomic_DNA"/>
</dbReference>
<accession>A0A369PS13</accession>